<dbReference type="EMBL" id="CADEBC010000588">
    <property type="protein sequence ID" value="CAB3256932.1"/>
    <property type="molecule type" value="Genomic_DNA"/>
</dbReference>
<organism evidence="2 3">
    <name type="scientific">Arctia plantaginis</name>
    <name type="common">Wood tiger moth</name>
    <name type="synonym">Phalaena plantaginis</name>
    <dbReference type="NCBI Taxonomy" id="874455"/>
    <lineage>
        <taxon>Eukaryota</taxon>
        <taxon>Metazoa</taxon>
        <taxon>Ecdysozoa</taxon>
        <taxon>Arthropoda</taxon>
        <taxon>Hexapoda</taxon>
        <taxon>Insecta</taxon>
        <taxon>Pterygota</taxon>
        <taxon>Neoptera</taxon>
        <taxon>Endopterygota</taxon>
        <taxon>Lepidoptera</taxon>
        <taxon>Glossata</taxon>
        <taxon>Ditrysia</taxon>
        <taxon>Noctuoidea</taxon>
        <taxon>Erebidae</taxon>
        <taxon>Arctiinae</taxon>
        <taxon>Arctia</taxon>
    </lineage>
</organism>
<gene>
    <name evidence="2" type="ORF">APLA_LOCUS15651</name>
</gene>
<protein>
    <submittedName>
        <fullName evidence="2">Uncharacterized protein</fullName>
    </submittedName>
</protein>
<evidence type="ECO:0000256" key="1">
    <source>
        <dbReference type="SAM" id="MobiDB-lite"/>
    </source>
</evidence>
<accession>A0A8S1BEG0</accession>
<feature type="compositionally biased region" description="Basic and acidic residues" evidence="1">
    <location>
        <begin position="52"/>
        <end position="63"/>
    </location>
</feature>
<evidence type="ECO:0000313" key="3">
    <source>
        <dbReference type="Proteomes" id="UP000494106"/>
    </source>
</evidence>
<name>A0A8S1BEG0_ARCPL</name>
<evidence type="ECO:0000313" key="2">
    <source>
        <dbReference type="EMBL" id="CAB3256932.1"/>
    </source>
</evidence>
<proteinExistence type="predicted"/>
<dbReference type="AlphaFoldDB" id="A0A8S1BEG0"/>
<feature type="region of interest" description="Disordered" evidence="1">
    <location>
        <begin position="50"/>
        <end position="105"/>
    </location>
</feature>
<sequence length="105" mass="11872">MHSMVVTSNEETESSEEVLNRIRKAMDAKEGWIKVERVRKAKDRKVVLGFSSREEREKARERIATPPDAMPDESPTEHTATRTNVGRGTGEREASDFDRTDGVVV</sequence>
<dbReference type="OrthoDB" id="10022108at2759"/>
<dbReference type="Proteomes" id="UP000494106">
    <property type="component" value="Unassembled WGS sequence"/>
</dbReference>
<reference evidence="2 3" key="1">
    <citation type="submission" date="2020-04" db="EMBL/GenBank/DDBJ databases">
        <authorList>
            <person name="Wallbank WR R."/>
            <person name="Pardo Diaz C."/>
            <person name="Kozak K."/>
            <person name="Martin S."/>
            <person name="Jiggins C."/>
            <person name="Moest M."/>
            <person name="Warren A I."/>
            <person name="Byers J.R.P. K."/>
            <person name="Montejo-Kovacevich G."/>
            <person name="Yen C E."/>
        </authorList>
    </citation>
    <scope>NUCLEOTIDE SEQUENCE [LARGE SCALE GENOMIC DNA]</scope>
</reference>
<feature type="compositionally biased region" description="Basic and acidic residues" evidence="1">
    <location>
        <begin position="89"/>
        <end position="105"/>
    </location>
</feature>
<comment type="caution">
    <text evidence="2">The sequence shown here is derived from an EMBL/GenBank/DDBJ whole genome shotgun (WGS) entry which is preliminary data.</text>
</comment>
<keyword evidence="3" id="KW-1185">Reference proteome</keyword>